<evidence type="ECO:0000256" key="1">
    <source>
        <dbReference type="ARBA" id="ARBA00022485"/>
    </source>
</evidence>
<sequence>MERRDRIAQPWGKRTPYGPGEEWPVRVDRYLDGVEPAGVDRWVQSASVLHSNGDALDIAVADGRIVGVRGRAADRVNRGRLDPKDLFGWQANHSRERLACPLIRRGGALVETDWDTAMRRITQHTKALLAAEGPSSIGFYTSGQLFLEEYYTLGIVARAGIGTNHVDGNTRLCTATAAEALKESFGCDGQPGSYTDVDHADVIALFGHNVAETQTVLWARILDRLAGTDPPLLLCVDPRRTAVAERAAVHLAPLPGTNVALLNALLHEVIVRGGVDLDYLARHTVGYDDLRATVAGYAPDVVAPLCGVAADDIRAAGAILAGAQRLLSTVLQGFYQSHQATAAAVQVNNLQLIRGMLGRPGCGVLQMNGADGAEHPRVRCRRRHRRFPQLGQRHSSRTAGRTLECGAGADNTRQRADPCHADDRQRRTGHVADAVGQRHQPGRVAPGPGPDPLDPRPRQPFPGGAGHLPHRDHRAGRCGAARGGVGREDRMFHQCRSHRPSLGHSGGATGCGPARPRHLPGLRASHGLPRQGRRAAGVMGVPTAQNTRECGADGDIAGFRNWANDTHLAQLAELWNVERERITHDSAPTHAMQMIDNAEQGTLRMLWVSATNPAASLPDLGRIRSILGRDSLFLVVQDIFPTETTALADVVLPAAAWGEKTGCFTNADRTVHLSDTAVEPPGAARPDLDIFLDFAHRMGFRDKDGAPLVSWDDAEGAFEAWKRCSAGRPCDYTGLTYAALRGGSGIQWPCTAEHPAGTERLYADGRFWSDPDYCESYGKDLITGEPYDAAAYRRTDPAGRAMLKSAHYLPASERPDTEFPFALITGRTLYHFHTRTKTARAAQLDAAAPQVWVEMSEDDADRLTIGEGDLLEVQTRRGAVRAHARISGIRPGVLFLPFHYGYWDTGGDHDRAANELTRTEWDPASKQPLFKTAAACVRKLAASSGPAPAPTVGAAAPVGGGVAETMGGPAASVEEDTGDDVTRPV</sequence>
<evidence type="ECO:0000256" key="4">
    <source>
        <dbReference type="ARBA" id="ARBA00023014"/>
    </source>
</evidence>
<dbReference type="Gene3D" id="3.40.228.10">
    <property type="entry name" value="Dimethylsulfoxide Reductase, domain 2"/>
    <property type="match status" value="1"/>
</dbReference>
<evidence type="ECO:0000256" key="5">
    <source>
        <dbReference type="SAM" id="MobiDB-lite"/>
    </source>
</evidence>
<dbReference type="CDD" id="cd00508">
    <property type="entry name" value="MopB_CT_Fdh-Nap-like"/>
    <property type="match status" value="1"/>
</dbReference>
<dbReference type="GO" id="GO:0016491">
    <property type="term" value="F:oxidoreductase activity"/>
    <property type="evidence" value="ECO:0007669"/>
    <property type="project" value="InterPro"/>
</dbReference>
<evidence type="ECO:0000256" key="3">
    <source>
        <dbReference type="ARBA" id="ARBA00023004"/>
    </source>
</evidence>
<dbReference type="Pfam" id="PF01568">
    <property type="entry name" value="Molydop_binding"/>
    <property type="match status" value="1"/>
</dbReference>
<keyword evidence="4" id="KW-0411">Iron-sulfur</keyword>
<feature type="domain" description="4Fe-4S Mo/W bis-MGD-type" evidence="6">
    <location>
        <begin position="40"/>
        <end position="96"/>
    </location>
</feature>
<dbReference type="InterPro" id="IPR050123">
    <property type="entry name" value="Prok_molybdopt-oxidoreductase"/>
</dbReference>
<comment type="caution">
    <text evidence="7">The sequence shown here is derived from an EMBL/GenBank/DDBJ whole genome shotgun (WGS) entry which is preliminary data.</text>
</comment>
<accession>U5E5A7</accession>
<keyword evidence="2" id="KW-0479">Metal-binding</keyword>
<dbReference type="GO" id="GO:0043546">
    <property type="term" value="F:molybdopterin cofactor binding"/>
    <property type="evidence" value="ECO:0007669"/>
    <property type="project" value="InterPro"/>
</dbReference>
<protein>
    <submittedName>
        <fullName evidence="7">Nitrate reductase</fullName>
    </submittedName>
</protein>
<gene>
    <name evidence="7" type="ORF">NCAST_08_00870</name>
</gene>
<evidence type="ECO:0000313" key="7">
    <source>
        <dbReference type="EMBL" id="GAD82215.1"/>
    </source>
</evidence>
<dbReference type="PANTHER" id="PTHR43105:SF10">
    <property type="entry name" value="NADH-QUINONE OXIDOREDUCTASE SUBUNIT G"/>
    <property type="match status" value="1"/>
</dbReference>
<dbReference type="PROSITE" id="PS00490">
    <property type="entry name" value="MOLYBDOPTERIN_PROK_2"/>
    <property type="match status" value="1"/>
</dbReference>
<evidence type="ECO:0000313" key="8">
    <source>
        <dbReference type="Proteomes" id="UP000017048"/>
    </source>
</evidence>
<dbReference type="PANTHER" id="PTHR43105">
    <property type="entry name" value="RESPIRATORY NITRATE REDUCTASE"/>
    <property type="match status" value="1"/>
</dbReference>
<proteinExistence type="predicted"/>
<keyword evidence="8" id="KW-1185">Reference proteome</keyword>
<dbReference type="PIRSF" id="PIRSF036643">
    <property type="entry name" value="FDH_alpha"/>
    <property type="match status" value="1"/>
</dbReference>
<dbReference type="Proteomes" id="UP000017048">
    <property type="component" value="Unassembled WGS sequence"/>
</dbReference>
<dbReference type="Pfam" id="PF00384">
    <property type="entry name" value="Molybdopterin"/>
    <property type="match status" value="1"/>
</dbReference>
<feature type="compositionally biased region" description="Basic and acidic residues" evidence="5">
    <location>
        <begin position="412"/>
        <end position="426"/>
    </location>
</feature>
<dbReference type="AlphaFoldDB" id="U5E5A7"/>
<dbReference type="eggNOG" id="COG0243">
    <property type="taxonomic scope" value="Bacteria"/>
</dbReference>
<dbReference type="SUPFAM" id="SSF50692">
    <property type="entry name" value="ADC-like"/>
    <property type="match status" value="1"/>
</dbReference>
<evidence type="ECO:0000256" key="2">
    <source>
        <dbReference type="ARBA" id="ARBA00022723"/>
    </source>
</evidence>
<keyword evidence="3" id="KW-0408">Iron</keyword>
<evidence type="ECO:0000259" key="6">
    <source>
        <dbReference type="PROSITE" id="PS51669"/>
    </source>
</evidence>
<dbReference type="InterPro" id="IPR006655">
    <property type="entry name" value="Mopterin_OxRdtase_prok_CS"/>
</dbReference>
<dbReference type="GO" id="GO:0051539">
    <property type="term" value="F:4 iron, 4 sulfur cluster binding"/>
    <property type="evidence" value="ECO:0007669"/>
    <property type="project" value="UniProtKB-KW"/>
</dbReference>
<dbReference type="STRING" id="1824.SAMN05444423_105286"/>
<feature type="region of interest" description="Disordered" evidence="5">
    <location>
        <begin position="368"/>
        <end position="485"/>
    </location>
</feature>
<dbReference type="Gene3D" id="2.40.40.20">
    <property type="match status" value="1"/>
</dbReference>
<dbReference type="Gene3D" id="3.40.50.740">
    <property type="match status" value="2"/>
</dbReference>
<dbReference type="InterPro" id="IPR006656">
    <property type="entry name" value="Mopterin_OxRdtase"/>
</dbReference>
<dbReference type="EMBL" id="BAFO02000008">
    <property type="protein sequence ID" value="GAD82215.1"/>
    <property type="molecule type" value="Genomic_DNA"/>
</dbReference>
<reference evidence="7 8" key="1">
    <citation type="journal article" date="2014" name="BMC Genomics">
        <title>Genome based analysis of type-I polyketide synthase and nonribosomal peptide synthetase gene clusters in seven strains of five representative Nocardia species.</title>
        <authorList>
            <person name="Komaki H."/>
            <person name="Ichikawa N."/>
            <person name="Hosoyama A."/>
            <person name="Takahashi-Nakaguchi A."/>
            <person name="Matsuzawa T."/>
            <person name="Suzuki K."/>
            <person name="Fujita N."/>
            <person name="Gonoi T."/>
        </authorList>
    </citation>
    <scope>NUCLEOTIDE SEQUENCE [LARGE SCALE GENOMIC DNA]</scope>
    <source>
        <strain evidence="7 8">NBRC 15531</strain>
    </source>
</reference>
<dbReference type="InterPro" id="IPR006963">
    <property type="entry name" value="Mopterin_OxRdtase_4Fe-4S_dom"/>
</dbReference>
<dbReference type="InterPro" id="IPR009010">
    <property type="entry name" value="Asp_de-COase-like_dom_sf"/>
</dbReference>
<feature type="compositionally biased region" description="Basic residues" evidence="5">
    <location>
        <begin position="378"/>
        <end position="387"/>
    </location>
</feature>
<organism evidence="7 8">
    <name type="scientific">Nocardia asteroides NBRC 15531</name>
    <dbReference type="NCBI Taxonomy" id="1110697"/>
    <lineage>
        <taxon>Bacteria</taxon>
        <taxon>Bacillati</taxon>
        <taxon>Actinomycetota</taxon>
        <taxon>Actinomycetes</taxon>
        <taxon>Mycobacteriales</taxon>
        <taxon>Nocardiaceae</taxon>
        <taxon>Nocardia</taxon>
    </lineage>
</organism>
<dbReference type="SUPFAM" id="SSF53706">
    <property type="entry name" value="Formate dehydrogenase/DMSO reductase, domains 1-3"/>
    <property type="match status" value="1"/>
</dbReference>
<dbReference type="PROSITE" id="PS51669">
    <property type="entry name" value="4FE4S_MOW_BIS_MGD"/>
    <property type="match status" value="1"/>
</dbReference>
<name>U5E5A7_NOCAS</name>
<dbReference type="InterPro" id="IPR006657">
    <property type="entry name" value="MoPterin_dinucl-bd_dom"/>
</dbReference>
<dbReference type="GO" id="GO:0046872">
    <property type="term" value="F:metal ion binding"/>
    <property type="evidence" value="ECO:0007669"/>
    <property type="project" value="UniProtKB-KW"/>
</dbReference>
<feature type="region of interest" description="Disordered" evidence="5">
    <location>
        <begin position="965"/>
        <end position="985"/>
    </location>
</feature>
<keyword evidence="1" id="KW-0004">4Fe-4S</keyword>